<proteinExistence type="predicted"/>
<name>A0ABW0ZL81_9ACTN</name>
<reference evidence="2" key="1">
    <citation type="journal article" date="2019" name="Int. J. Syst. Evol. Microbiol.">
        <title>The Global Catalogue of Microorganisms (GCM) 10K type strain sequencing project: providing services to taxonomists for standard genome sequencing and annotation.</title>
        <authorList>
            <consortium name="The Broad Institute Genomics Platform"/>
            <consortium name="The Broad Institute Genome Sequencing Center for Infectious Disease"/>
            <person name="Wu L."/>
            <person name="Ma J."/>
        </authorList>
    </citation>
    <scope>NUCLEOTIDE SEQUENCE [LARGE SCALE GENOMIC DNA]</scope>
    <source>
        <strain evidence="2">KCTC 42087</strain>
    </source>
</reference>
<accession>A0ABW0ZL81</accession>
<dbReference type="EMBL" id="JBHSON010000001">
    <property type="protein sequence ID" value="MFC5744055.1"/>
    <property type="molecule type" value="Genomic_DNA"/>
</dbReference>
<dbReference type="RefSeq" id="WP_378279240.1">
    <property type="nucleotide sequence ID" value="NZ_JBHSON010000001.1"/>
</dbReference>
<protein>
    <submittedName>
        <fullName evidence="1">Uncharacterized protein</fullName>
    </submittedName>
</protein>
<sequence>MPGQPARCAVAVSRSDQKIMRAIVLEPHVAGVVTGMASSVPRRM</sequence>
<gene>
    <name evidence="1" type="ORF">ACFPZN_00350</name>
</gene>
<comment type="caution">
    <text evidence="1">The sequence shown here is derived from an EMBL/GenBank/DDBJ whole genome shotgun (WGS) entry which is preliminary data.</text>
</comment>
<keyword evidence="2" id="KW-1185">Reference proteome</keyword>
<evidence type="ECO:0000313" key="1">
    <source>
        <dbReference type="EMBL" id="MFC5744055.1"/>
    </source>
</evidence>
<dbReference type="Proteomes" id="UP001596074">
    <property type="component" value="Unassembled WGS sequence"/>
</dbReference>
<organism evidence="1 2">
    <name type="scientific">Actinomadura rugatobispora</name>
    <dbReference type="NCBI Taxonomy" id="1994"/>
    <lineage>
        <taxon>Bacteria</taxon>
        <taxon>Bacillati</taxon>
        <taxon>Actinomycetota</taxon>
        <taxon>Actinomycetes</taxon>
        <taxon>Streptosporangiales</taxon>
        <taxon>Thermomonosporaceae</taxon>
        <taxon>Actinomadura</taxon>
    </lineage>
</organism>
<evidence type="ECO:0000313" key="2">
    <source>
        <dbReference type="Proteomes" id="UP001596074"/>
    </source>
</evidence>